<dbReference type="Gene3D" id="3.30.70.240">
    <property type="match status" value="1"/>
</dbReference>
<dbReference type="PATRIC" id="fig|1189621.3.peg.675"/>
<gene>
    <name evidence="3" type="ORF">A3SI_03228</name>
</gene>
<dbReference type="PANTHER" id="PTHR16301">
    <property type="entry name" value="IMPACT-RELATED"/>
    <property type="match status" value="1"/>
</dbReference>
<dbReference type="RefSeq" id="WP_009053513.1">
    <property type="nucleotide sequence ID" value="NZ_AJYA01000005.1"/>
</dbReference>
<dbReference type="InterPro" id="IPR020568">
    <property type="entry name" value="Ribosomal_Su5_D2-typ_SF"/>
</dbReference>
<dbReference type="PROSITE" id="PS00910">
    <property type="entry name" value="UPF0029"/>
    <property type="match status" value="1"/>
</dbReference>
<protein>
    <recommendedName>
        <fullName evidence="2">Impact N-terminal domain-containing protein</fullName>
    </recommendedName>
</protein>
<dbReference type="GO" id="GO:0006446">
    <property type="term" value="P:regulation of translational initiation"/>
    <property type="evidence" value="ECO:0007669"/>
    <property type="project" value="TreeGrafter"/>
</dbReference>
<accession>I5C9K9</accession>
<evidence type="ECO:0000313" key="4">
    <source>
        <dbReference type="Proteomes" id="UP000005551"/>
    </source>
</evidence>
<evidence type="ECO:0000259" key="2">
    <source>
        <dbReference type="Pfam" id="PF01205"/>
    </source>
</evidence>
<dbReference type="SUPFAM" id="SSF54211">
    <property type="entry name" value="Ribosomal protein S5 domain 2-like"/>
    <property type="match status" value="1"/>
</dbReference>
<organism evidence="3 4">
    <name type="scientific">Nitritalea halalkaliphila LW7</name>
    <dbReference type="NCBI Taxonomy" id="1189621"/>
    <lineage>
        <taxon>Bacteria</taxon>
        <taxon>Pseudomonadati</taxon>
        <taxon>Bacteroidota</taxon>
        <taxon>Cytophagia</taxon>
        <taxon>Cytophagales</taxon>
        <taxon>Cyclobacteriaceae</taxon>
        <taxon>Nitritalea</taxon>
    </lineage>
</organism>
<dbReference type="GO" id="GO:0005737">
    <property type="term" value="C:cytoplasm"/>
    <property type="evidence" value="ECO:0007669"/>
    <property type="project" value="TreeGrafter"/>
</dbReference>
<comment type="caution">
    <text evidence="3">The sequence shown here is derived from an EMBL/GenBank/DDBJ whole genome shotgun (WGS) entry which is preliminary data.</text>
</comment>
<sequence length="207" mass="23061">MSEEQATDAYWTLRAPATALLKEKGSKFLAFAFPVEDQEAIKAALESLRKTHYDAHHHCYAYRLGVLGEDFRANDDGEPHHSAGDPILGQIRSFNLSHVLVVVVRYFGGTKLGVGGLISAYKEAARMVLAEAAVEEHLVKTHFRVHFDYPLMNEAMQLVKSWEPDVISQDFGLSCTLHLAIRQSRAEEVIGAFQEIHGIRVSADSLE</sequence>
<dbReference type="AlphaFoldDB" id="I5C9K9"/>
<dbReference type="Proteomes" id="UP000005551">
    <property type="component" value="Unassembled WGS sequence"/>
</dbReference>
<name>I5C9K9_9BACT</name>
<proteinExistence type="inferred from homology"/>
<dbReference type="Gene3D" id="3.30.230.30">
    <property type="entry name" value="Impact, N-terminal domain"/>
    <property type="match status" value="1"/>
</dbReference>
<keyword evidence="4" id="KW-1185">Reference proteome</keyword>
<comment type="similarity">
    <text evidence="1">Belongs to the IMPACT family.</text>
</comment>
<dbReference type="OrthoDB" id="9813771at2"/>
<dbReference type="InterPro" id="IPR036956">
    <property type="entry name" value="Impact_N_sf"/>
</dbReference>
<dbReference type="InterPro" id="IPR001498">
    <property type="entry name" value="Impact_N"/>
</dbReference>
<reference evidence="3 4" key="1">
    <citation type="submission" date="2012-05" db="EMBL/GenBank/DDBJ databases">
        <title>Genome sequence of Nitritalea halalkaliphila LW7.</title>
        <authorList>
            <person name="Jangir P.K."/>
            <person name="Singh A."/>
            <person name="Shivaji S."/>
            <person name="Sharma R."/>
        </authorList>
    </citation>
    <scope>NUCLEOTIDE SEQUENCE [LARGE SCALE GENOMIC DNA]</scope>
    <source>
        <strain evidence="3 4">LW7</strain>
    </source>
</reference>
<evidence type="ECO:0000256" key="1">
    <source>
        <dbReference type="ARBA" id="ARBA00007665"/>
    </source>
</evidence>
<evidence type="ECO:0000313" key="3">
    <source>
        <dbReference type="EMBL" id="EIM78511.1"/>
    </source>
</evidence>
<dbReference type="InterPro" id="IPR023582">
    <property type="entry name" value="Impact"/>
</dbReference>
<dbReference type="EMBL" id="AJYA01000005">
    <property type="protein sequence ID" value="EIM78511.1"/>
    <property type="molecule type" value="Genomic_DNA"/>
</dbReference>
<feature type="domain" description="Impact N-terminal" evidence="2">
    <location>
        <begin position="24"/>
        <end position="129"/>
    </location>
</feature>
<dbReference type="InterPro" id="IPR020569">
    <property type="entry name" value="UPF0029_Impact_CS"/>
</dbReference>
<dbReference type="PANTHER" id="PTHR16301:SF20">
    <property type="entry name" value="IMPACT FAMILY MEMBER YIGZ"/>
    <property type="match status" value="1"/>
</dbReference>
<dbReference type="Pfam" id="PF01205">
    <property type="entry name" value="Impact_N"/>
    <property type="match status" value="1"/>
</dbReference>